<name>A0A2G5PG81_9MYCO</name>
<organism evidence="3 4">
    <name type="scientific">Mycolicibacterium brumae</name>
    <dbReference type="NCBI Taxonomy" id="85968"/>
    <lineage>
        <taxon>Bacteria</taxon>
        <taxon>Bacillati</taxon>
        <taxon>Actinomycetota</taxon>
        <taxon>Actinomycetes</taxon>
        <taxon>Mycobacteriales</taxon>
        <taxon>Mycobacteriaceae</taxon>
        <taxon>Mycolicibacterium</taxon>
    </lineage>
</organism>
<evidence type="ECO:0000256" key="1">
    <source>
        <dbReference type="SAM" id="MobiDB-lite"/>
    </source>
</evidence>
<reference evidence="3 4" key="1">
    <citation type="journal article" date="2017" name="Infect. Genet. Evol.">
        <title>The new phylogeny of the genus Mycobacterium: The old and the news.</title>
        <authorList>
            <person name="Tortoli E."/>
            <person name="Fedrizzi T."/>
            <person name="Meehan C.J."/>
            <person name="Trovato A."/>
            <person name="Grottola A."/>
            <person name="Giacobazzi E."/>
            <person name="Serpini G.F."/>
            <person name="Tagliazucchi S."/>
            <person name="Fabio A."/>
            <person name="Bettua C."/>
            <person name="Bertorelli R."/>
            <person name="Frascaro F."/>
            <person name="De Sanctis V."/>
            <person name="Pecorari M."/>
            <person name="Jousson O."/>
            <person name="Segata N."/>
            <person name="Cirillo D.M."/>
        </authorList>
    </citation>
    <scope>NUCLEOTIDE SEQUENCE [LARGE SCALE GENOMIC DNA]</scope>
    <source>
        <strain evidence="3 4">CIP1034565</strain>
    </source>
</reference>
<accession>A0A2G5PG81</accession>
<keyword evidence="2" id="KW-1133">Transmembrane helix</keyword>
<dbReference type="EMBL" id="PDCN02000002">
    <property type="protein sequence ID" value="PIB77150.1"/>
    <property type="molecule type" value="Genomic_DNA"/>
</dbReference>
<dbReference type="OrthoDB" id="153031at2"/>
<dbReference type="InterPro" id="IPR021424">
    <property type="entry name" value="PorA"/>
</dbReference>
<keyword evidence="2" id="KW-0472">Membrane</keyword>
<evidence type="ECO:0000313" key="3">
    <source>
        <dbReference type="EMBL" id="PIB77150.1"/>
    </source>
</evidence>
<protein>
    <submittedName>
        <fullName evidence="3">DUF3068 domain-containing protein</fullName>
    </submittedName>
</protein>
<feature type="compositionally biased region" description="Basic and acidic residues" evidence="1">
    <location>
        <begin position="391"/>
        <end position="404"/>
    </location>
</feature>
<feature type="transmembrane region" description="Helical" evidence="2">
    <location>
        <begin position="321"/>
        <end position="345"/>
    </location>
</feature>
<keyword evidence="2" id="KW-0812">Transmembrane</keyword>
<feature type="region of interest" description="Disordered" evidence="1">
    <location>
        <begin position="366"/>
        <end position="404"/>
    </location>
</feature>
<dbReference type="Pfam" id="PF11271">
    <property type="entry name" value="PorA"/>
    <property type="match status" value="1"/>
</dbReference>
<sequence>MNRAVLLRIAACGLLGLGSALLMAALLLSTYTSSRITQIPLDLDKTLVSSGTGTALDPDSLLQPHFVINRDVPLVSQQALSVEQPSNAEVVTLQVGTSVRRSDKQQDTGLLLAMVDTVTVDRTTAQAVNSEEYPAGSLQAPRTVEDTKPATSRPLEHQGLTYRFPFDTEKKTYPVFDPIAQQEYDANYVSEEDVNGLTAYRFQQNVGYDSTGKLVEPIPYKSLLDHNEETSVTARAGLWGLEGVDPEELITMERYYAAQRTFWVDPVSGTIVKSEEHANHYYSRDALAPEMALADYKVTSTESTIEQQVASARSERDRIGLWTRVLPITFTAGGLIALVAGALLYSFGMRTDAALIDPGLDTGGLFGRRPADTGPMPAAEAQTEKLPAQRPDLDRGRGPSGDPH</sequence>
<proteinExistence type="predicted"/>
<evidence type="ECO:0000256" key="2">
    <source>
        <dbReference type="SAM" id="Phobius"/>
    </source>
</evidence>
<dbReference type="RefSeq" id="WP_090588812.1">
    <property type="nucleotide sequence ID" value="NZ_CP104302.1"/>
</dbReference>
<dbReference type="Proteomes" id="UP000230551">
    <property type="component" value="Unassembled WGS sequence"/>
</dbReference>
<dbReference type="STRING" id="85968.GCA_900073015_01958"/>
<dbReference type="AlphaFoldDB" id="A0A2G5PG81"/>
<gene>
    <name evidence="3" type="ORF">CQY22_002530</name>
</gene>
<evidence type="ECO:0000313" key="4">
    <source>
        <dbReference type="Proteomes" id="UP000230551"/>
    </source>
</evidence>
<comment type="caution">
    <text evidence="3">The sequence shown here is derived from an EMBL/GenBank/DDBJ whole genome shotgun (WGS) entry which is preliminary data.</text>
</comment>
<feature type="region of interest" description="Disordered" evidence="1">
    <location>
        <begin position="132"/>
        <end position="152"/>
    </location>
</feature>
<keyword evidence="4" id="KW-1185">Reference proteome</keyword>